<accession>A0A7W2A946</accession>
<dbReference type="AlphaFoldDB" id="A0A7W2A946"/>
<sequence length="74" mass="9071">MEFQLMSHESWIPCEVVADEDQTRFWVRNADTTGEFFRTKEELITWIQSYWDRDKFLVPEQYDELLNRLTHSPD</sequence>
<gene>
    <name evidence="1" type="ORF">H1191_10865</name>
</gene>
<proteinExistence type="predicted"/>
<dbReference type="RefSeq" id="WP_181752052.1">
    <property type="nucleotide sequence ID" value="NZ_JACEIQ010000010.1"/>
</dbReference>
<dbReference type="Proteomes" id="UP000535491">
    <property type="component" value="Unassembled WGS sequence"/>
</dbReference>
<organism evidence="1 2">
    <name type="scientific">Paenactinomyces guangxiensis</name>
    <dbReference type="NCBI Taxonomy" id="1490290"/>
    <lineage>
        <taxon>Bacteria</taxon>
        <taxon>Bacillati</taxon>
        <taxon>Bacillota</taxon>
        <taxon>Bacilli</taxon>
        <taxon>Bacillales</taxon>
        <taxon>Thermoactinomycetaceae</taxon>
        <taxon>Paenactinomyces</taxon>
    </lineage>
</organism>
<evidence type="ECO:0000313" key="1">
    <source>
        <dbReference type="EMBL" id="MBA4494807.1"/>
    </source>
</evidence>
<comment type="caution">
    <text evidence="1">The sequence shown here is derived from an EMBL/GenBank/DDBJ whole genome shotgun (WGS) entry which is preliminary data.</text>
</comment>
<reference evidence="1 2" key="1">
    <citation type="submission" date="2020-07" db="EMBL/GenBank/DDBJ databases">
        <authorList>
            <person name="Feng H."/>
        </authorList>
    </citation>
    <scope>NUCLEOTIDE SEQUENCE [LARGE SCALE GENOMIC DNA]</scope>
    <source>
        <strain evidence="2">s-10</strain>
    </source>
</reference>
<dbReference type="EMBL" id="JACEIQ010000010">
    <property type="protein sequence ID" value="MBA4494807.1"/>
    <property type="molecule type" value="Genomic_DNA"/>
</dbReference>
<keyword evidence="2" id="KW-1185">Reference proteome</keyword>
<evidence type="ECO:0000313" key="2">
    <source>
        <dbReference type="Proteomes" id="UP000535491"/>
    </source>
</evidence>
<name>A0A7W2A946_9BACL</name>
<protein>
    <submittedName>
        <fullName evidence="1">Uncharacterized protein</fullName>
    </submittedName>
</protein>